<organism evidence="1 2">
    <name type="scientific">Porcine associated porprismacovirus 10</name>
    <dbReference type="NCBI Taxonomy" id="2170117"/>
    <lineage>
        <taxon>Viruses</taxon>
        <taxon>Monodnaviria</taxon>
        <taxon>Shotokuvirae</taxon>
        <taxon>Cressdnaviricota</taxon>
        <taxon>Arfiviricetes</taxon>
        <taxon>Cremevirales</taxon>
        <taxon>Smacoviridae</taxon>
        <taxon>Porprismacovirus</taxon>
        <taxon>Porprismacovirus porci10</taxon>
    </lineage>
</organism>
<protein>
    <submittedName>
        <fullName evidence="1">Putative capsid protein</fullName>
    </submittedName>
</protein>
<dbReference type="InterPro" id="IPR057000">
    <property type="entry name" value="Smaco_capsid"/>
</dbReference>
<evidence type="ECO:0000313" key="1">
    <source>
        <dbReference type="EMBL" id="ANC51537.1"/>
    </source>
</evidence>
<accession>A0A160HWH5</accession>
<dbReference type="RefSeq" id="YP_009252319.1">
    <property type="nucleotide sequence ID" value="NC_030126.1"/>
</dbReference>
<proteinExistence type="predicted"/>
<dbReference type="GeneID" id="27815419"/>
<name>A0A160HWH5_9VIRU</name>
<dbReference type="Pfam" id="PF23784">
    <property type="entry name" value="Smaco_capsid"/>
    <property type="match status" value="1"/>
</dbReference>
<dbReference type="EMBL" id="KT862225">
    <property type="protein sequence ID" value="ANC51537.1"/>
    <property type="molecule type" value="Genomic_DNA"/>
</dbReference>
<keyword evidence="2" id="KW-1185">Reference proteome</keyword>
<evidence type="ECO:0000313" key="2">
    <source>
        <dbReference type="Proteomes" id="UP000201172"/>
    </source>
</evidence>
<sequence>MAQSISVSVSETYDLSTTKDRLGLIAIRTPSMIAVNKRYPGFIRNFKFLKVKSADVVLSCASSLPADPLQIGTTAGAIAPQDMFNPLLYKAVSNDSWNGLINRIYAGGLGLSSDSLGGSVRYFQDAFPQSSNSDCMAMYYSLLSDPSFKKAHVQSGLEMRHLIPLVYHLLSSGGVVPANNGAQIAGNASMNDQVYIGSNNIAGTSSILAYNGAGSMKGRPVPMPPVECTPSVYHETQDNVVRGEWTPTVGNIVPTYVGCIIVPPASLNITYFRMTIRWNLEFFGVASDIAKALPTSAVAISPYTYFSNQQTQQTLQASKISDVSDTAVNADGDDGFARSVEADGVTLDLIMEH</sequence>
<reference evidence="1 2" key="1">
    <citation type="journal article" date="2016" name="Infect. Genet. Evol.">
        <title>Circular replication-associated protein encoding DNA viruses identified in the faecal matter of various animals in New Zealand.</title>
        <authorList>
            <person name="Steel O."/>
            <person name="Kraberger S."/>
            <person name="Sikorski A."/>
            <person name="Young L.M."/>
            <person name="Catchpole R.J."/>
            <person name="Stevens A.J."/>
            <person name="Ladley J.J."/>
            <person name="Coray D.S."/>
            <person name="Stainton D."/>
            <person name="Dayaram A."/>
            <person name="Julian L."/>
            <person name="van Bysterveldt K."/>
            <person name="Varsani A."/>
        </authorList>
    </citation>
    <scope>NUCLEOTIDE SEQUENCE [LARGE SCALE GENOMIC DNA]</scope>
    <source>
        <strain evidence="1">49_Fec25_pig</strain>
    </source>
</reference>
<dbReference type="Proteomes" id="UP000201172">
    <property type="component" value="Segment"/>
</dbReference>
<dbReference type="KEGG" id="vg:27815419"/>